<reference evidence="2 3" key="1">
    <citation type="submission" date="2024-04" db="EMBL/GenBank/DDBJ databases">
        <title>Phyllosticta paracitricarpa is synonymous to the EU quarantine fungus P. citricarpa based on phylogenomic analyses.</title>
        <authorList>
            <consortium name="Lawrence Berkeley National Laboratory"/>
            <person name="Van Ingen-Buijs V.A."/>
            <person name="Van Westerhoven A.C."/>
            <person name="Haridas S."/>
            <person name="Skiadas P."/>
            <person name="Martin F."/>
            <person name="Groenewald J.Z."/>
            <person name="Crous P.W."/>
            <person name="Seidl M.F."/>
        </authorList>
    </citation>
    <scope>NUCLEOTIDE SEQUENCE [LARGE SCALE GENOMIC DNA]</scope>
    <source>
        <strain evidence="2 3">CBS 123371</strain>
    </source>
</reference>
<keyword evidence="3" id="KW-1185">Reference proteome</keyword>
<feature type="non-terminal residue" evidence="2">
    <location>
        <position position="88"/>
    </location>
</feature>
<dbReference type="Proteomes" id="UP001363622">
    <property type="component" value="Unassembled WGS sequence"/>
</dbReference>
<evidence type="ECO:0000313" key="2">
    <source>
        <dbReference type="EMBL" id="KAK7522326.1"/>
    </source>
</evidence>
<evidence type="ECO:0008006" key="4">
    <source>
        <dbReference type="Google" id="ProtNLM"/>
    </source>
</evidence>
<comment type="caution">
    <text evidence="2">The sequence shown here is derived from an EMBL/GenBank/DDBJ whole genome shotgun (WGS) entry which is preliminary data.</text>
</comment>
<feature type="transmembrane region" description="Helical" evidence="1">
    <location>
        <begin position="65"/>
        <end position="87"/>
    </location>
</feature>
<feature type="transmembrane region" description="Helical" evidence="1">
    <location>
        <begin position="6"/>
        <end position="33"/>
    </location>
</feature>
<keyword evidence="1" id="KW-0472">Membrane</keyword>
<dbReference type="EMBL" id="JBBPHU010000002">
    <property type="protein sequence ID" value="KAK7522326.1"/>
    <property type="molecule type" value="Genomic_DNA"/>
</dbReference>
<accession>A0ABR1KW41</accession>
<sequence>MTQIRVAVLACISGAILMGWNRPCFFVSFLFLLQTKKSLIELSGPSPVIVSRSSLHFLRRIEGSFFLSFFFPLFSVLSFLDLFFFFFF</sequence>
<proteinExistence type="predicted"/>
<protein>
    <recommendedName>
        <fullName evidence="4">Secreted protein</fullName>
    </recommendedName>
</protein>
<evidence type="ECO:0000256" key="1">
    <source>
        <dbReference type="SAM" id="Phobius"/>
    </source>
</evidence>
<evidence type="ECO:0000313" key="3">
    <source>
        <dbReference type="Proteomes" id="UP001363622"/>
    </source>
</evidence>
<name>A0ABR1KW41_9PEZI</name>
<gene>
    <name evidence="2" type="ORF">IWZ03DRAFT_370931</name>
</gene>
<keyword evidence="1" id="KW-1133">Transmembrane helix</keyword>
<keyword evidence="1" id="KW-0812">Transmembrane</keyword>
<organism evidence="2 3">
    <name type="scientific">Phyllosticta citriasiana</name>
    <dbReference type="NCBI Taxonomy" id="595635"/>
    <lineage>
        <taxon>Eukaryota</taxon>
        <taxon>Fungi</taxon>
        <taxon>Dikarya</taxon>
        <taxon>Ascomycota</taxon>
        <taxon>Pezizomycotina</taxon>
        <taxon>Dothideomycetes</taxon>
        <taxon>Dothideomycetes incertae sedis</taxon>
        <taxon>Botryosphaeriales</taxon>
        <taxon>Phyllostictaceae</taxon>
        <taxon>Phyllosticta</taxon>
    </lineage>
</organism>